<comment type="caution">
    <text evidence="19">The sequence shown here is derived from an EMBL/GenBank/DDBJ whole genome shotgun (WGS) entry which is preliminary data.</text>
</comment>
<dbReference type="Pfam" id="PF11741">
    <property type="entry name" value="AMIN"/>
    <property type="match status" value="1"/>
</dbReference>
<keyword evidence="4 13" id="KW-1134">Transmembrane beta strand</keyword>
<evidence type="ECO:0000256" key="13">
    <source>
        <dbReference type="PROSITE-ProRule" id="PRU01360"/>
    </source>
</evidence>
<keyword evidence="3 13" id="KW-0813">Transport</keyword>
<dbReference type="PROSITE" id="PS52016">
    <property type="entry name" value="TONB_DEPENDENT_REC_3"/>
    <property type="match status" value="1"/>
</dbReference>
<protein>
    <submittedName>
        <fullName evidence="19">Ferrichrome-iron receptor</fullName>
    </submittedName>
</protein>
<evidence type="ECO:0000256" key="4">
    <source>
        <dbReference type="ARBA" id="ARBA00022452"/>
    </source>
</evidence>
<dbReference type="InterPro" id="IPR012910">
    <property type="entry name" value="Plug_dom"/>
</dbReference>
<evidence type="ECO:0000259" key="17">
    <source>
        <dbReference type="Pfam" id="PF07715"/>
    </source>
</evidence>
<dbReference type="InterPro" id="IPR036942">
    <property type="entry name" value="Beta-barrel_TonB_sf"/>
</dbReference>
<feature type="compositionally biased region" description="Low complexity" evidence="15">
    <location>
        <begin position="173"/>
        <end position="184"/>
    </location>
</feature>
<keyword evidence="8" id="KW-0408">Iron</keyword>
<dbReference type="InterPro" id="IPR021731">
    <property type="entry name" value="AMIN_dom"/>
</dbReference>
<evidence type="ECO:0000259" key="16">
    <source>
        <dbReference type="Pfam" id="PF00593"/>
    </source>
</evidence>
<evidence type="ECO:0000313" key="20">
    <source>
        <dbReference type="Proteomes" id="UP000271624"/>
    </source>
</evidence>
<evidence type="ECO:0000256" key="1">
    <source>
        <dbReference type="ARBA" id="ARBA00004571"/>
    </source>
</evidence>
<keyword evidence="11 13" id="KW-0472">Membrane</keyword>
<feature type="domain" description="TonB-dependent receptor-like beta-barrel" evidence="16">
    <location>
        <begin position="385"/>
        <end position="814"/>
    </location>
</feature>
<dbReference type="GO" id="GO:0015344">
    <property type="term" value="F:siderophore uptake transmembrane transporter activity"/>
    <property type="evidence" value="ECO:0007669"/>
    <property type="project" value="TreeGrafter"/>
</dbReference>
<dbReference type="CDD" id="cd01347">
    <property type="entry name" value="ligand_gated_channel"/>
    <property type="match status" value="1"/>
</dbReference>
<keyword evidence="9" id="KW-0406">Ion transport</keyword>
<dbReference type="PANTHER" id="PTHR32552">
    <property type="entry name" value="FERRICHROME IRON RECEPTOR-RELATED"/>
    <property type="match status" value="1"/>
</dbReference>
<dbReference type="PANTHER" id="PTHR32552:SF68">
    <property type="entry name" value="FERRICHROME OUTER MEMBRANE TRANSPORTER_PHAGE RECEPTOR"/>
    <property type="match status" value="1"/>
</dbReference>
<comment type="subcellular location">
    <subcellularLocation>
        <location evidence="1 13">Cell outer membrane</location>
        <topology evidence="1 13">Multi-pass membrane protein</topology>
    </subcellularLocation>
</comment>
<keyword evidence="12 13" id="KW-0998">Cell outer membrane</keyword>
<keyword evidence="5" id="KW-0410">Iron transport</keyword>
<dbReference type="Gene3D" id="2.40.170.20">
    <property type="entry name" value="TonB-dependent receptor, beta-barrel domain"/>
    <property type="match status" value="1"/>
</dbReference>
<evidence type="ECO:0000256" key="5">
    <source>
        <dbReference type="ARBA" id="ARBA00022496"/>
    </source>
</evidence>
<keyword evidence="20" id="KW-1185">Reference proteome</keyword>
<evidence type="ECO:0000256" key="7">
    <source>
        <dbReference type="ARBA" id="ARBA00022729"/>
    </source>
</evidence>
<accession>A0A433VMJ9</accession>
<dbReference type="Pfam" id="PF07715">
    <property type="entry name" value="Plug"/>
    <property type="match status" value="1"/>
</dbReference>
<dbReference type="Proteomes" id="UP000271624">
    <property type="component" value="Unassembled WGS sequence"/>
</dbReference>
<dbReference type="Gene3D" id="2.170.130.10">
    <property type="entry name" value="TonB-dependent receptor, plug domain"/>
    <property type="match status" value="1"/>
</dbReference>
<dbReference type="NCBIfam" id="TIGR01783">
    <property type="entry name" value="TonB-siderophor"/>
    <property type="match status" value="1"/>
</dbReference>
<dbReference type="FunFam" id="2.40.170.20:FF:000005">
    <property type="entry name" value="TonB-dependent siderophore receptor"/>
    <property type="match status" value="1"/>
</dbReference>
<keyword evidence="6 13" id="KW-0812">Transmembrane</keyword>
<dbReference type="SUPFAM" id="SSF56935">
    <property type="entry name" value="Porins"/>
    <property type="match status" value="1"/>
</dbReference>
<dbReference type="OrthoDB" id="503423at2"/>
<dbReference type="AlphaFoldDB" id="A0A433VMJ9"/>
<evidence type="ECO:0000256" key="12">
    <source>
        <dbReference type="ARBA" id="ARBA00023237"/>
    </source>
</evidence>
<evidence type="ECO:0000256" key="8">
    <source>
        <dbReference type="ARBA" id="ARBA00023004"/>
    </source>
</evidence>
<dbReference type="Pfam" id="PF00593">
    <property type="entry name" value="TonB_dep_Rec_b-barrel"/>
    <property type="match status" value="1"/>
</dbReference>
<keyword evidence="19" id="KW-0675">Receptor</keyword>
<evidence type="ECO:0000256" key="3">
    <source>
        <dbReference type="ARBA" id="ARBA00022448"/>
    </source>
</evidence>
<evidence type="ECO:0000256" key="10">
    <source>
        <dbReference type="ARBA" id="ARBA00023077"/>
    </source>
</evidence>
<dbReference type="FunFam" id="2.170.130.10:FF:000001">
    <property type="entry name" value="Catecholate siderophore TonB-dependent receptor"/>
    <property type="match status" value="1"/>
</dbReference>
<proteinExistence type="inferred from homology"/>
<dbReference type="GO" id="GO:0038023">
    <property type="term" value="F:signaling receptor activity"/>
    <property type="evidence" value="ECO:0007669"/>
    <property type="project" value="InterPro"/>
</dbReference>
<feature type="domain" description="TonB-dependent receptor plug" evidence="17">
    <location>
        <begin position="214"/>
        <end position="312"/>
    </location>
</feature>
<keyword evidence="7" id="KW-0732">Signal</keyword>
<dbReference type="GO" id="GO:0009279">
    <property type="term" value="C:cell outer membrane"/>
    <property type="evidence" value="ECO:0007669"/>
    <property type="project" value="UniProtKB-SubCell"/>
</dbReference>
<comment type="similarity">
    <text evidence="2 13 14">Belongs to the TonB-dependent receptor family.</text>
</comment>
<sequence>MKLDKLFQSLLLTSAIAFSIGTPARADIKVPRTLAQTSTPTLPQGNVVKITGVKANPTEKGVEVILETREGERLQVANRSTGNNFVADITGGQLQLANGDTFTFRSEKPLVGIVEITVVNFDANTVRVTVVGEKALPTVELFDDNSGLIFAVAEASVAPQTPSALPAEEKPTTETPQEQPAAQQDNPIELVVTGELDGYRVPNASTATKTDTPLRDIPGSIQVIPRQILEDQNTTRIQDALQNVSSVNRQGNYGGTDAGGYNIRGFAQEGNFRNGLADNDFFSSVDTANIERIEVLKGPASVLFGQVEPGGIINVVTKQPLSTPYYSADFSAGNYAFYRPSFDISGPLTSDGSLLYRLNVAYQNAGSFRDFNFTERVFVAPVITWNISERSSLTFDFEYQNNNYLFDRGLPSVGDRPAAIPINRFIGLPESIYDDSTLRAGYRFEHQFSKDWQLRNAFSFVFGKSAGTYAIGGYELIDDQFSPIYVGRDNFSRETYTIQTELVGRFNTGSIVHQPLFGVELRRNVWEYNSFDVPDPILLDIFNPNYDVDFPAIPDEKTSSYTTRRDTLGIYLQDQITFADNLKLLVGGRFDAFQRNEDFGTPDEESLSAFSPRVGIVYQPIKPISLYASYTQSFQPDRFLGRSATSDPFKPTRGTQYEVGIKGDINEKLSATLAAYQITKTNVVTLDPNNPDFSVQVGEQRSRGIELDISGEILPGWSIITSYAYTDAITTQDNNIPVGNQLINVPTHAASLWTTYELQNGNLKGLGFSLGLYYVGERNADLENTSILPSYFRTDSAIYYKRDNWRLALNFRNLFNQTYYETSQSRDIIYPGAPFTVIGSFSIQF</sequence>
<evidence type="ECO:0000256" key="2">
    <source>
        <dbReference type="ARBA" id="ARBA00009810"/>
    </source>
</evidence>
<dbReference type="GO" id="GO:0015891">
    <property type="term" value="P:siderophore transport"/>
    <property type="evidence" value="ECO:0007669"/>
    <property type="project" value="InterPro"/>
</dbReference>
<evidence type="ECO:0000313" key="19">
    <source>
        <dbReference type="EMBL" id="RUT07363.1"/>
    </source>
</evidence>
<gene>
    <name evidence="19" type="ORF">DSM106972_026240</name>
</gene>
<dbReference type="InterPro" id="IPR000531">
    <property type="entry name" value="Beta-barrel_TonB"/>
</dbReference>
<evidence type="ECO:0000256" key="15">
    <source>
        <dbReference type="SAM" id="MobiDB-lite"/>
    </source>
</evidence>
<feature type="region of interest" description="Disordered" evidence="15">
    <location>
        <begin position="159"/>
        <end position="187"/>
    </location>
</feature>
<evidence type="ECO:0000256" key="14">
    <source>
        <dbReference type="RuleBase" id="RU003357"/>
    </source>
</evidence>
<reference evidence="19" key="2">
    <citation type="journal article" date="2019" name="Genome Biol. Evol.">
        <title>Day and night: Metabolic profiles and evolutionary relationships of six axenic non-marine cyanobacteria.</title>
        <authorList>
            <person name="Will S.E."/>
            <person name="Henke P."/>
            <person name="Boedeker C."/>
            <person name="Huang S."/>
            <person name="Brinkmann H."/>
            <person name="Rohde M."/>
            <person name="Jarek M."/>
            <person name="Friedl T."/>
            <person name="Seufert S."/>
            <person name="Schumacher M."/>
            <person name="Overmann J."/>
            <person name="Neumann-Schaal M."/>
            <person name="Petersen J."/>
        </authorList>
    </citation>
    <scope>NUCLEOTIDE SEQUENCE [LARGE SCALE GENOMIC DNA]</scope>
    <source>
        <strain evidence="19">PCC 7102</strain>
    </source>
</reference>
<dbReference type="InterPro" id="IPR010105">
    <property type="entry name" value="TonB_sidphr_rcpt"/>
</dbReference>
<keyword evidence="10 14" id="KW-0798">TonB box</keyword>
<feature type="domain" description="AMIN" evidence="18">
    <location>
        <begin position="53"/>
        <end position="151"/>
    </location>
</feature>
<organism evidence="19 20">
    <name type="scientific">Dulcicalothrix desertica PCC 7102</name>
    <dbReference type="NCBI Taxonomy" id="232991"/>
    <lineage>
        <taxon>Bacteria</taxon>
        <taxon>Bacillati</taxon>
        <taxon>Cyanobacteriota</taxon>
        <taxon>Cyanophyceae</taxon>
        <taxon>Nostocales</taxon>
        <taxon>Calotrichaceae</taxon>
        <taxon>Dulcicalothrix</taxon>
    </lineage>
</organism>
<evidence type="ECO:0000256" key="11">
    <source>
        <dbReference type="ARBA" id="ARBA00023136"/>
    </source>
</evidence>
<dbReference type="InterPro" id="IPR039426">
    <property type="entry name" value="TonB-dep_rcpt-like"/>
</dbReference>
<dbReference type="RefSeq" id="WP_127081177.1">
    <property type="nucleotide sequence ID" value="NZ_RSCL01000005.1"/>
</dbReference>
<evidence type="ECO:0000256" key="6">
    <source>
        <dbReference type="ARBA" id="ARBA00022692"/>
    </source>
</evidence>
<dbReference type="InterPro" id="IPR037066">
    <property type="entry name" value="Plug_dom_sf"/>
</dbReference>
<reference evidence="19" key="1">
    <citation type="submission" date="2018-12" db="EMBL/GenBank/DDBJ databases">
        <authorList>
            <person name="Will S."/>
            <person name="Neumann-Schaal M."/>
            <person name="Henke P."/>
        </authorList>
    </citation>
    <scope>NUCLEOTIDE SEQUENCE</scope>
    <source>
        <strain evidence="19">PCC 7102</strain>
    </source>
</reference>
<name>A0A433VMJ9_9CYAN</name>
<dbReference type="EMBL" id="RSCL01000005">
    <property type="protein sequence ID" value="RUT07363.1"/>
    <property type="molecule type" value="Genomic_DNA"/>
</dbReference>
<evidence type="ECO:0000256" key="9">
    <source>
        <dbReference type="ARBA" id="ARBA00023065"/>
    </source>
</evidence>
<evidence type="ECO:0000259" key="18">
    <source>
        <dbReference type="Pfam" id="PF11741"/>
    </source>
</evidence>